<evidence type="ECO:0000259" key="3">
    <source>
        <dbReference type="PROSITE" id="PS51500"/>
    </source>
</evidence>
<feature type="domain" description="HTH cro/C1-type" evidence="2">
    <location>
        <begin position="9"/>
        <end position="64"/>
    </location>
</feature>
<dbReference type="GO" id="GO:0046983">
    <property type="term" value="F:protein dimerization activity"/>
    <property type="evidence" value="ECO:0007669"/>
    <property type="project" value="InterPro"/>
</dbReference>
<gene>
    <name evidence="4" type="ORF">PDUR_01845</name>
</gene>
<dbReference type="GO" id="GO:0003700">
    <property type="term" value="F:DNA-binding transcription factor activity"/>
    <property type="evidence" value="ECO:0007669"/>
    <property type="project" value="TreeGrafter"/>
</dbReference>
<proteinExistence type="predicted"/>
<dbReference type="Gene3D" id="1.10.260.40">
    <property type="entry name" value="lambda repressor-like DNA-binding domains"/>
    <property type="match status" value="1"/>
</dbReference>
<protein>
    <submittedName>
        <fullName evidence="4">Transcriptional regulator</fullName>
    </submittedName>
</protein>
<organism evidence="4 5">
    <name type="scientific">Paenibacillus durus</name>
    <name type="common">Paenibacillus azotofixans</name>
    <dbReference type="NCBI Taxonomy" id="44251"/>
    <lineage>
        <taxon>Bacteria</taxon>
        <taxon>Bacillati</taxon>
        <taxon>Bacillota</taxon>
        <taxon>Bacilli</taxon>
        <taxon>Bacillales</taxon>
        <taxon>Paenibacillaceae</taxon>
        <taxon>Paenibacillus</taxon>
    </lineage>
</organism>
<dbReference type="InterPro" id="IPR010982">
    <property type="entry name" value="Lambda_DNA-bd_dom_sf"/>
</dbReference>
<keyword evidence="5" id="KW-1185">Reference proteome</keyword>
<dbReference type="SUPFAM" id="SSF47406">
    <property type="entry name" value="SinR repressor dimerisation domain-like"/>
    <property type="match status" value="1"/>
</dbReference>
<reference evidence="4 5" key="1">
    <citation type="submission" date="2014-08" db="EMBL/GenBank/DDBJ databases">
        <title>Comparative genomics of the Paenibacillus odorifer group.</title>
        <authorList>
            <person name="den Bakker H.C."/>
            <person name="Tsai Y.-C."/>
            <person name="Martin N."/>
            <person name="Korlach J."/>
            <person name="Wiedmann M."/>
        </authorList>
    </citation>
    <scope>NUCLEOTIDE SEQUENCE [LARGE SCALE GENOMIC DNA]</scope>
    <source>
        <strain evidence="4 5">DSM 1735</strain>
    </source>
</reference>
<dbReference type="KEGG" id="pdu:PDUR_01845"/>
<dbReference type="GO" id="GO:0003677">
    <property type="term" value="F:DNA binding"/>
    <property type="evidence" value="ECO:0007669"/>
    <property type="project" value="UniProtKB-KW"/>
</dbReference>
<evidence type="ECO:0000313" key="4">
    <source>
        <dbReference type="EMBL" id="AIQ10896.1"/>
    </source>
</evidence>
<dbReference type="STRING" id="44251.PDUR_01845"/>
<dbReference type="Pfam" id="PF08671">
    <property type="entry name" value="SinI"/>
    <property type="match status" value="1"/>
</dbReference>
<dbReference type="AlphaFoldDB" id="A0A089HG63"/>
<dbReference type="Pfam" id="PF01381">
    <property type="entry name" value="HTH_3"/>
    <property type="match status" value="1"/>
</dbReference>
<dbReference type="eggNOG" id="COG1396">
    <property type="taxonomic scope" value="Bacteria"/>
</dbReference>
<name>A0A089HG63_PAEDU</name>
<dbReference type="InterPro" id="IPR010981">
    <property type="entry name" value="SinR/SinI_dimer_dom"/>
</dbReference>
<dbReference type="PANTHER" id="PTHR46797:SF13">
    <property type="entry name" value="HTH-TYPE TRANSCRIPTIONAL REGULATOR SINR"/>
    <property type="match status" value="1"/>
</dbReference>
<evidence type="ECO:0000259" key="2">
    <source>
        <dbReference type="PROSITE" id="PS50943"/>
    </source>
</evidence>
<dbReference type="CDD" id="cd00093">
    <property type="entry name" value="HTH_XRE"/>
    <property type="match status" value="1"/>
</dbReference>
<dbReference type="Proteomes" id="UP000029409">
    <property type="component" value="Chromosome"/>
</dbReference>
<dbReference type="InterPro" id="IPR050807">
    <property type="entry name" value="TransReg_Diox_bact_type"/>
</dbReference>
<dbReference type="PROSITE" id="PS50943">
    <property type="entry name" value="HTH_CROC1"/>
    <property type="match status" value="1"/>
</dbReference>
<feature type="domain" description="Sin" evidence="3">
    <location>
        <begin position="68"/>
        <end position="106"/>
    </location>
</feature>
<dbReference type="PANTHER" id="PTHR46797">
    <property type="entry name" value="HTH-TYPE TRANSCRIPTIONAL REGULATOR"/>
    <property type="match status" value="1"/>
</dbReference>
<keyword evidence="1" id="KW-0238">DNA-binding</keyword>
<evidence type="ECO:0000313" key="5">
    <source>
        <dbReference type="Proteomes" id="UP000029409"/>
    </source>
</evidence>
<dbReference type="OrthoDB" id="1859224at2"/>
<dbReference type="SUPFAM" id="SSF47413">
    <property type="entry name" value="lambda repressor-like DNA-binding domains"/>
    <property type="match status" value="1"/>
</dbReference>
<dbReference type="EMBL" id="CP009288">
    <property type="protein sequence ID" value="AIQ10896.1"/>
    <property type="molecule type" value="Genomic_DNA"/>
</dbReference>
<dbReference type="InterPro" id="IPR036281">
    <property type="entry name" value="SinR/SinI_dimer_dom_sf"/>
</dbReference>
<dbReference type="RefSeq" id="WP_042204825.1">
    <property type="nucleotide sequence ID" value="NZ_CP009288.1"/>
</dbReference>
<dbReference type="GO" id="GO:0005829">
    <property type="term" value="C:cytosol"/>
    <property type="evidence" value="ECO:0007669"/>
    <property type="project" value="TreeGrafter"/>
</dbReference>
<accession>A0A089HG63</accession>
<dbReference type="PROSITE" id="PS51500">
    <property type="entry name" value="SIN"/>
    <property type="match status" value="1"/>
</dbReference>
<dbReference type="InterPro" id="IPR001387">
    <property type="entry name" value="Cro/C1-type_HTH"/>
</dbReference>
<sequence length="114" mass="13180">MPDNIGQHIQHLRLEKGLSLSELASKADVAKSYLSNVERNIQSNPSIQFIEKIAEALDVPVHVLLYGENSDTQEEMLDSEWFKLVQEAMASGVSKREFKEFLDYQKWRLEQKDQ</sequence>
<dbReference type="SMART" id="SM00530">
    <property type="entry name" value="HTH_XRE"/>
    <property type="match status" value="1"/>
</dbReference>
<evidence type="ECO:0000256" key="1">
    <source>
        <dbReference type="ARBA" id="ARBA00023125"/>
    </source>
</evidence>